<evidence type="ECO:0000256" key="4">
    <source>
        <dbReference type="ARBA" id="ARBA00022741"/>
    </source>
</evidence>
<dbReference type="InterPro" id="IPR010192">
    <property type="entry name" value="MenE"/>
</dbReference>
<dbReference type="InterPro" id="IPR000873">
    <property type="entry name" value="AMP-dep_synth/lig_dom"/>
</dbReference>
<dbReference type="CDD" id="cd17630">
    <property type="entry name" value="OSB_MenE-like"/>
    <property type="match status" value="1"/>
</dbReference>
<gene>
    <name evidence="7" type="primary">menE</name>
    <name evidence="7" type="ORF">QWJ08_04850</name>
</gene>
<dbReference type="RefSeq" id="WP_289962429.1">
    <property type="nucleotide sequence ID" value="NZ_JAUEOZ010000001.1"/>
</dbReference>
<evidence type="ECO:0000313" key="8">
    <source>
        <dbReference type="Proteomes" id="UP001169719"/>
    </source>
</evidence>
<dbReference type="Proteomes" id="UP001169719">
    <property type="component" value="Unassembled WGS sequence"/>
</dbReference>
<keyword evidence="2" id="KW-0474">Menaquinone biosynthesis</keyword>
<dbReference type="Pfam" id="PF00501">
    <property type="entry name" value="AMP-binding"/>
    <property type="match status" value="1"/>
</dbReference>
<dbReference type="PANTHER" id="PTHR43201:SF5">
    <property type="entry name" value="MEDIUM-CHAIN ACYL-COA LIGASE ACSF2, MITOCHONDRIAL"/>
    <property type="match status" value="1"/>
</dbReference>
<evidence type="ECO:0000259" key="6">
    <source>
        <dbReference type="Pfam" id="PF00501"/>
    </source>
</evidence>
<dbReference type="GO" id="GO:0008756">
    <property type="term" value="F:o-succinylbenzoate-CoA ligase activity"/>
    <property type="evidence" value="ECO:0007669"/>
    <property type="project" value="UniProtKB-EC"/>
</dbReference>
<reference evidence="7" key="1">
    <citation type="submission" date="2024-05" db="EMBL/GenBank/DDBJ databases">
        <title>Genome Sequences of Four Agar- Degrading Marine Bacteria.</title>
        <authorList>
            <person name="Phillips E.K."/>
            <person name="Shaffer J.C."/>
            <person name="Henson M.W."/>
            <person name="Temperton B."/>
            <person name="Thrash C.J."/>
            <person name="Martin M.O."/>
        </authorList>
    </citation>
    <scope>NUCLEOTIDE SEQUENCE</scope>
    <source>
        <strain evidence="7">EKP203</strain>
    </source>
</reference>
<accession>A0ABT7XY58</accession>
<feature type="domain" description="AMP-dependent synthetase/ligase" evidence="6">
    <location>
        <begin position="10"/>
        <end position="322"/>
    </location>
</feature>
<keyword evidence="3 7" id="KW-0436">Ligase</keyword>
<dbReference type="EMBL" id="JAUEOZ010000001">
    <property type="protein sequence ID" value="MDN2480712.1"/>
    <property type="molecule type" value="Genomic_DNA"/>
</dbReference>
<dbReference type="NCBIfam" id="NF006539">
    <property type="entry name" value="PRK09029.1"/>
    <property type="match status" value="1"/>
</dbReference>
<evidence type="ECO:0000256" key="2">
    <source>
        <dbReference type="ARBA" id="ARBA00022428"/>
    </source>
</evidence>
<proteinExistence type="inferred from homology"/>
<evidence type="ECO:0000313" key="7">
    <source>
        <dbReference type="EMBL" id="MDN2480712.1"/>
    </source>
</evidence>
<dbReference type="EC" id="6.2.1.26" evidence="7"/>
<dbReference type="InterPro" id="IPR042099">
    <property type="entry name" value="ANL_N_sf"/>
</dbReference>
<dbReference type="InterPro" id="IPR045851">
    <property type="entry name" value="AMP-bd_C_sf"/>
</dbReference>
<evidence type="ECO:0000256" key="3">
    <source>
        <dbReference type="ARBA" id="ARBA00022598"/>
    </source>
</evidence>
<keyword evidence="5" id="KW-0067">ATP-binding</keyword>
<evidence type="ECO:0000256" key="5">
    <source>
        <dbReference type="ARBA" id="ARBA00022840"/>
    </source>
</evidence>
<protein>
    <submittedName>
        <fullName evidence="7">O-succinylbenzoate--CoA ligase</fullName>
        <ecNumber evidence="7">6.2.1.26</ecNumber>
    </submittedName>
</protein>
<sequence length="477" mass="52712">MKGLPWLPFVSQKPDVVALTAPDGDLTWLTLSKKISDIAAQIERQGVTAGDVVTIVGKNNVDALLVYLANIQLGAITAWIMPEPWSRTQNKLEQVYSPDNTQLKRRFVFSHREDFRVLDAEVRENLAKHYVLLEIDSKAGSQASPHNVSFDAHNISSLIFTSGSMGNPKAVAHRYEQHAASAKGLLNKFEFHPEDTWLLSLPMYHVSGLAIVHRWLLAGACLKLGHGNLTHDIEGVTHASLVPTQLKRLLEEGIATSLRRVLLGGAHIPVELAIQAQRQGIDTWLGYGMTEMASTVTAKQVDSEVGVGEILPLRQLRLVDNRVQVAGETLAAGYYRQGTLVAIGDSDGWFDTKDLAHYHNENLVIDGRADNCFISGGENIHCEEIEAVANRFAGVIQSMTVPIEDDQFGARPMLLIQPSDTFNLDEFNAHLAAHLVNFKQPKYIEALPASLLEGGIKLSRYQVKSWVSKHFVKLKVM</sequence>
<keyword evidence="4" id="KW-0547">Nucleotide-binding</keyword>
<keyword evidence="8" id="KW-1185">Reference proteome</keyword>
<organism evidence="7 8">
    <name type="scientific">Vibrio agarivorans</name>
    <dbReference type="NCBI Taxonomy" id="153622"/>
    <lineage>
        <taxon>Bacteria</taxon>
        <taxon>Pseudomonadati</taxon>
        <taxon>Pseudomonadota</taxon>
        <taxon>Gammaproteobacteria</taxon>
        <taxon>Vibrionales</taxon>
        <taxon>Vibrionaceae</taxon>
        <taxon>Vibrio</taxon>
    </lineage>
</organism>
<dbReference type="Gene3D" id="3.30.300.30">
    <property type="match status" value="1"/>
</dbReference>
<dbReference type="NCBIfam" id="TIGR01923">
    <property type="entry name" value="menE"/>
    <property type="match status" value="1"/>
</dbReference>
<dbReference type="Gene3D" id="3.40.50.12780">
    <property type="entry name" value="N-terminal domain of ligase-like"/>
    <property type="match status" value="1"/>
</dbReference>
<comment type="similarity">
    <text evidence="1">Belongs to the ATP-dependent AMP-binding enzyme family.</text>
</comment>
<dbReference type="PANTHER" id="PTHR43201">
    <property type="entry name" value="ACYL-COA SYNTHETASE"/>
    <property type="match status" value="1"/>
</dbReference>
<comment type="caution">
    <text evidence="7">The sequence shown here is derived from an EMBL/GenBank/DDBJ whole genome shotgun (WGS) entry which is preliminary data.</text>
</comment>
<evidence type="ECO:0000256" key="1">
    <source>
        <dbReference type="ARBA" id="ARBA00006432"/>
    </source>
</evidence>
<name>A0ABT7XY58_9VIBR</name>
<dbReference type="SUPFAM" id="SSF56801">
    <property type="entry name" value="Acetyl-CoA synthetase-like"/>
    <property type="match status" value="1"/>
</dbReference>